<accession>A0AAV7T2C9</accession>
<gene>
    <name evidence="1" type="ORF">NDU88_002550</name>
</gene>
<reference evidence="1" key="1">
    <citation type="journal article" date="2022" name="bioRxiv">
        <title>Sequencing and chromosome-scale assembly of the giantPleurodeles waltlgenome.</title>
        <authorList>
            <person name="Brown T."/>
            <person name="Elewa A."/>
            <person name="Iarovenko S."/>
            <person name="Subramanian E."/>
            <person name="Araus A.J."/>
            <person name="Petzold A."/>
            <person name="Susuki M."/>
            <person name="Suzuki K.-i.T."/>
            <person name="Hayashi T."/>
            <person name="Toyoda A."/>
            <person name="Oliveira C."/>
            <person name="Osipova E."/>
            <person name="Leigh N.D."/>
            <person name="Simon A."/>
            <person name="Yun M.H."/>
        </authorList>
    </citation>
    <scope>NUCLEOTIDE SEQUENCE</scope>
    <source>
        <strain evidence="1">20211129_DDA</strain>
        <tissue evidence="1">Liver</tissue>
    </source>
</reference>
<comment type="caution">
    <text evidence="1">The sequence shown here is derived from an EMBL/GenBank/DDBJ whole genome shotgun (WGS) entry which is preliminary data.</text>
</comment>
<name>A0AAV7T2C9_PLEWA</name>
<evidence type="ECO:0000313" key="2">
    <source>
        <dbReference type="Proteomes" id="UP001066276"/>
    </source>
</evidence>
<proteinExistence type="predicted"/>
<evidence type="ECO:0000313" key="1">
    <source>
        <dbReference type="EMBL" id="KAJ1170677.1"/>
    </source>
</evidence>
<keyword evidence="2" id="KW-1185">Reference proteome</keyword>
<organism evidence="1 2">
    <name type="scientific">Pleurodeles waltl</name>
    <name type="common">Iberian ribbed newt</name>
    <dbReference type="NCBI Taxonomy" id="8319"/>
    <lineage>
        <taxon>Eukaryota</taxon>
        <taxon>Metazoa</taxon>
        <taxon>Chordata</taxon>
        <taxon>Craniata</taxon>
        <taxon>Vertebrata</taxon>
        <taxon>Euteleostomi</taxon>
        <taxon>Amphibia</taxon>
        <taxon>Batrachia</taxon>
        <taxon>Caudata</taxon>
        <taxon>Salamandroidea</taxon>
        <taxon>Salamandridae</taxon>
        <taxon>Pleurodelinae</taxon>
        <taxon>Pleurodeles</taxon>
    </lineage>
</organism>
<dbReference type="EMBL" id="JANPWB010000007">
    <property type="protein sequence ID" value="KAJ1170677.1"/>
    <property type="molecule type" value="Genomic_DNA"/>
</dbReference>
<protein>
    <submittedName>
        <fullName evidence="1">Uncharacterized protein</fullName>
    </submittedName>
</protein>
<sequence>MGTPLSLQHSPRWIRRPLRGKVEDLEARSQWTNIREVGIAETTAIGNMERYIEQLLVTLLACETVKKMFVIEQEPRSLAPQPLPVQEARRFFLPAERQLQELHLKYCMLYLVKLRVMVDGKALLFSDQ</sequence>
<dbReference type="InterPro" id="IPR042566">
    <property type="entry name" value="L1_C"/>
</dbReference>
<dbReference type="Gene3D" id="3.30.250.20">
    <property type="entry name" value="L1 transposable element, C-terminal domain"/>
    <property type="match status" value="1"/>
</dbReference>
<dbReference type="Proteomes" id="UP001066276">
    <property type="component" value="Chromosome 4_1"/>
</dbReference>
<dbReference type="AlphaFoldDB" id="A0AAV7T2C9"/>